<organism evidence="8 9">
    <name type="scientific">Hyperthermus butylicus (strain DSM 5456 / JCM 9403 / PLM1-5)</name>
    <dbReference type="NCBI Taxonomy" id="415426"/>
    <lineage>
        <taxon>Archaea</taxon>
        <taxon>Thermoproteota</taxon>
        <taxon>Thermoprotei</taxon>
        <taxon>Desulfurococcales</taxon>
        <taxon>Pyrodictiaceae</taxon>
        <taxon>Hyperthermus</taxon>
    </lineage>
</organism>
<evidence type="ECO:0000256" key="1">
    <source>
        <dbReference type="ARBA" id="ARBA00004651"/>
    </source>
</evidence>
<dbReference type="eggNOG" id="arCOG00899">
    <property type="taxonomic scope" value="Archaea"/>
</dbReference>
<feature type="transmembrane region" description="Helical" evidence="7">
    <location>
        <begin position="274"/>
        <end position="294"/>
    </location>
</feature>
<keyword evidence="3" id="KW-1003">Cell membrane</keyword>
<dbReference type="HOGENOM" id="CLU_048072_1_1_2"/>
<dbReference type="STRING" id="415426.Hbut_1096"/>
<dbReference type="NCBIfam" id="TIGR00374">
    <property type="entry name" value="flippase-like domain"/>
    <property type="match status" value="1"/>
</dbReference>
<dbReference type="PANTHER" id="PTHR39087">
    <property type="entry name" value="UPF0104 MEMBRANE PROTEIN MJ1595"/>
    <property type="match status" value="1"/>
</dbReference>
<dbReference type="PANTHER" id="PTHR39087:SF2">
    <property type="entry name" value="UPF0104 MEMBRANE PROTEIN MJ1595"/>
    <property type="match status" value="1"/>
</dbReference>
<evidence type="ECO:0000256" key="3">
    <source>
        <dbReference type="ARBA" id="ARBA00022475"/>
    </source>
</evidence>
<gene>
    <name evidence="8" type="ordered locus">Hbut_1096</name>
</gene>
<evidence type="ECO:0000256" key="4">
    <source>
        <dbReference type="ARBA" id="ARBA00022692"/>
    </source>
</evidence>
<feature type="transmembrane region" description="Helical" evidence="7">
    <location>
        <begin position="132"/>
        <end position="152"/>
    </location>
</feature>
<reference evidence="8 9" key="1">
    <citation type="journal article" date="2007" name="Archaea">
        <title>The genome of Hyperthermus butylicus: a sulfur-reducing, peptide fermenting, neutrophilic Crenarchaeote growing up to 108 degrees C.</title>
        <authorList>
            <person name="Brugger K."/>
            <person name="Chen L."/>
            <person name="Stark M."/>
            <person name="Zibat A."/>
            <person name="Redder P."/>
            <person name="Ruepp A."/>
            <person name="Awayez M."/>
            <person name="She Q."/>
            <person name="Garrett R.A."/>
            <person name="Klenk H.P."/>
        </authorList>
    </citation>
    <scope>NUCLEOTIDE SEQUENCE [LARGE SCALE GENOMIC DNA]</scope>
    <source>
        <strain evidence="9">DSM 5456 / JCM 9403 / PLM1-5</strain>
    </source>
</reference>
<dbReference type="OrthoDB" id="15513at2157"/>
<protein>
    <submittedName>
        <fullName evidence="8">Conserved archaeal protein</fullName>
    </submittedName>
</protein>
<dbReference type="KEGG" id="hbu:Hbut_1096"/>
<evidence type="ECO:0000256" key="6">
    <source>
        <dbReference type="ARBA" id="ARBA00023136"/>
    </source>
</evidence>
<accession>A2BLS8</accession>
<dbReference type="RefSeq" id="WP_011822257.1">
    <property type="nucleotide sequence ID" value="NC_008818.1"/>
</dbReference>
<feature type="transmembrane region" description="Helical" evidence="7">
    <location>
        <begin position="218"/>
        <end position="236"/>
    </location>
</feature>
<keyword evidence="5 7" id="KW-1133">Transmembrane helix</keyword>
<dbReference type="AlphaFoldDB" id="A2BLS8"/>
<evidence type="ECO:0000256" key="7">
    <source>
        <dbReference type="SAM" id="Phobius"/>
    </source>
</evidence>
<dbReference type="EnsemblBacteria" id="ABM80939">
    <property type="protein sequence ID" value="ABM80939"/>
    <property type="gene ID" value="Hbut_1096"/>
</dbReference>
<dbReference type="GeneID" id="4781675"/>
<dbReference type="GO" id="GO:0005886">
    <property type="term" value="C:plasma membrane"/>
    <property type="evidence" value="ECO:0007669"/>
    <property type="project" value="UniProtKB-SubCell"/>
</dbReference>
<evidence type="ECO:0000256" key="5">
    <source>
        <dbReference type="ARBA" id="ARBA00022989"/>
    </source>
</evidence>
<keyword evidence="9" id="KW-1185">Reference proteome</keyword>
<feature type="transmembrane region" description="Helical" evidence="7">
    <location>
        <begin position="107"/>
        <end position="126"/>
    </location>
</feature>
<feature type="transmembrane region" description="Helical" evidence="7">
    <location>
        <begin position="23"/>
        <end position="40"/>
    </location>
</feature>
<evidence type="ECO:0000313" key="8">
    <source>
        <dbReference type="EMBL" id="ABM80939.1"/>
    </source>
</evidence>
<comment type="similarity">
    <text evidence="2">Belongs to the UPF0104 family.</text>
</comment>
<feature type="transmembrane region" description="Helical" evidence="7">
    <location>
        <begin position="248"/>
        <end position="268"/>
    </location>
</feature>
<evidence type="ECO:0000313" key="9">
    <source>
        <dbReference type="Proteomes" id="UP000002593"/>
    </source>
</evidence>
<evidence type="ECO:0000256" key="2">
    <source>
        <dbReference type="ARBA" id="ARBA00011061"/>
    </source>
</evidence>
<keyword evidence="6 7" id="KW-0472">Membrane</keyword>
<feature type="transmembrane region" description="Helical" evidence="7">
    <location>
        <begin position="185"/>
        <end position="212"/>
    </location>
</feature>
<keyword evidence="4 7" id="KW-0812">Transmembrane</keyword>
<dbReference type="Proteomes" id="UP000002593">
    <property type="component" value="Chromosome"/>
</dbReference>
<dbReference type="InterPro" id="IPR022791">
    <property type="entry name" value="L-PG_synthase/AglD"/>
</dbReference>
<comment type="subcellular location">
    <subcellularLocation>
        <location evidence="1">Cell membrane</location>
        <topology evidence="1">Multi-pass membrane protein</topology>
    </subcellularLocation>
</comment>
<sequence length="309" mass="33567">MFEELWQGLSESLRIMLNADHRYVGLAFVSYIVSVLLYALRWSFILSRMGVRFPVKDSFLGYLMGFLVNNITPSMRAGGEVIRVTYAYLQTKAPIPTIVNSIVFERVVEAIPVAVIAVVALTGELAAGDLPLGIVFALILIVVGVFVGVKYWDRILEYIADKFRAREKLQLGNSVGLSKLLGDRVAVIVSALLSSGVWLLDVARFYFIAVAVGWDTSVYRIVLASVMYLVIGLVAFTPGGLGIVEGGLTAVFTALGAPASTALAIVMVERLISYVFASLLGGLAVAIGGGRQAWTLLRLRWRQTGSTQR</sequence>
<proteinExistence type="inferred from homology"/>
<name>A2BLS8_HYPBU</name>
<dbReference type="Pfam" id="PF03706">
    <property type="entry name" value="LPG_synthase_TM"/>
    <property type="match status" value="1"/>
</dbReference>
<dbReference type="EMBL" id="CP000493">
    <property type="protein sequence ID" value="ABM80939.1"/>
    <property type="molecule type" value="Genomic_DNA"/>
</dbReference>